<evidence type="ECO:0000256" key="5">
    <source>
        <dbReference type="ARBA" id="ARBA00022676"/>
    </source>
</evidence>
<evidence type="ECO:0000256" key="3">
    <source>
        <dbReference type="ARBA" id="ARBA00006462"/>
    </source>
</evidence>
<proteinExistence type="inferred from homology"/>
<dbReference type="Gene3D" id="3.90.550.50">
    <property type="match status" value="1"/>
</dbReference>
<keyword evidence="9" id="KW-0735">Signal-anchor</keyword>
<feature type="transmembrane region" description="Helical" evidence="12">
    <location>
        <begin position="21"/>
        <end position="41"/>
    </location>
</feature>
<evidence type="ECO:0000256" key="12">
    <source>
        <dbReference type="SAM" id="Phobius"/>
    </source>
</evidence>
<keyword evidence="11 12" id="KW-0472">Membrane</keyword>
<dbReference type="PANTHER" id="PTHR23033">
    <property type="entry name" value="BETA1,3-GALACTOSYLTRANSFERASE"/>
    <property type="match status" value="1"/>
</dbReference>
<evidence type="ECO:0000313" key="15">
    <source>
        <dbReference type="Proteomes" id="UP001629113"/>
    </source>
</evidence>
<dbReference type="PANTHER" id="PTHR23033:SF40">
    <property type="entry name" value="APPLE DOMAIN-CONTAINING PROTEIN"/>
    <property type="match status" value="1"/>
</dbReference>
<evidence type="ECO:0000313" key="14">
    <source>
        <dbReference type="EMBL" id="KAL3417766.1"/>
    </source>
</evidence>
<feature type="domain" description="Fringe-like glycosyltransferase" evidence="13">
    <location>
        <begin position="183"/>
        <end position="286"/>
    </location>
</feature>
<protein>
    <recommendedName>
        <fullName evidence="4">N-acetylgalactosaminide beta-1,3-galactosyltransferase</fullName>
        <ecNumber evidence="4">2.4.1.122</ecNumber>
    </recommendedName>
</protein>
<evidence type="ECO:0000256" key="11">
    <source>
        <dbReference type="ARBA" id="ARBA00023136"/>
    </source>
</evidence>
<sequence length="460" mass="51307">MLLTFLQLSKTMMRWPVRSSAVWLRACIIGTFFILATFFLFPQDNTRLRASPAPNVPSGTNPCTASPPTDKIVVSVKSGATEALDRIPVQMRTALRCVQHVLLFSDLEQDLGQYHLHDALDTVSATVVDSNPDFKFYTRQYELWQSDQDVGSLKGAKSPGSPNDLAAWVLDKYKNLHILEKTWALKPDMDWYVFIDADTYVIWSNLVLWLGTLSPSKKSYFGSEVSISGVRFAHGGSGIILSRAAMYELAVIHNGTAAHWDAMIRERCCGDLVLGLALKELGTELQDVWPTMSGEAPATMPFGPGTPEYWCRPALTMHHLSPSDMSDLSSFEMQRLASGIQSPLSHAEIFKEFLLDEIQSSRDDWDNLAADPGEFGKTGGILSEMASFEDCARTCEANLNCFQYSHNGNRCHVGMSVRLGYKKQANEDGMWRSGWNKTRLGEWILKQPLCEQIKFPGQGS</sequence>
<evidence type="ECO:0000259" key="13">
    <source>
        <dbReference type="Pfam" id="PF02434"/>
    </source>
</evidence>
<reference evidence="14 15" key="1">
    <citation type="submission" date="2024-06" db="EMBL/GenBank/DDBJ databases">
        <title>Complete genome of Phlyctema vagabunda strain 19-DSS-EL-015.</title>
        <authorList>
            <person name="Fiorenzani C."/>
        </authorList>
    </citation>
    <scope>NUCLEOTIDE SEQUENCE [LARGE SCALE GENOMIC DNA]</scope>
    <source>
        <strain evidence="14 15">19-DSS-EL-015</strain>
    </source>
</reference>
<evidence type="ECO:0000256" key="7">
    <source>
        <dbReference type="ARBA" id="ARBA00022692"/>
    </source>
</evidence>
<evidence type="ECO:0000256" key="8">
    <source>
        <dbReference type="ARBA" id="ARBA00022741"/>
    </source>
</evidence>
<evidence type="ECO:0000256" key="9">
    <source>
        <dbReference type="ARBA" id="ARBA00022968"/>
    </source>
</evidence>
<keyword evidence="10 12" id="KW-1133">Transmembrane helix</keyword>
<name>A0ABR4P375_9HELO</name>
<evidence type="ECO:0000256" key="6">
    <source>
        <dbReference type="ARBA" id="ARBA00022679"/>
    </source>
</evidence>
<comment type="subcellular location">
    <subcellularLocation>
        <location evidence="1">Membrane</location>
        <topology evidence="1">Single-pass type II membrane protein</topology>
    </subcellularLocation>
</comment>
<organism evidence="14 15">
    <name type="scientific">Phlyctema vagabunda</name>
    <dbReference type="NCBI Taxonomy" id="108571"/>
    <lineage>
        <taxon>Eukaryota</taxon>
        <taxon>Fungi</taxon>
        <taxon>Dikarya</taxon>
        <taxon>Ascomycota</taxon>
        <taxon>Pezizomycotina</taxon>
        <taxon>Leotiomycetes</taxon>
        <taxon>Helotiales</taxon>
        <taxon>Dermateaceae</taxon>
        <taxon>Phlyctema</taxon>
    </lineage>
</organism>
<comment type="similarity">
    <text evidence="3">Belongs to the glycosyltransferase 31 family. Beta3-Gal-T subfamily.</text>
</comment>
<evidence type="ECO:0000256" key="4">
    <source>
        <dbReference type="ARBA" id="ARBA00012557"/>
    </source>
</evidence>
<dbReference type="EMBL" id="JBFCZG010000010">
    <property type="protein sequence ID" value="KAL3417766.1"/>
    <property type="molecule type" value="Genomic_DNA"/>
</dbReference>
<dbReference type="Pfam" id="PF02434">
    <property type="entry name" value="Fringe"/>
    <property type="match status" value="1"/>
</dbReference>
<comment type="caution">
    <text evidence="14">The sequence shown here is derived from an EMBL/GenBank/DDBJ whole genome shotgun (WGS) entry which is preliminary data.</text>
</comment>
<dbReference type="Proteomes" id="UP001629113">
    <property type="component" value="Unassembled WGS sequence"/>
</dbReference>
<evidence type="ECO:0000256" key="2">
    <source>
        <dbReference type="ARBA" id="ARBA00004922"/>
    </source>
</evidence>
<dbReference type="EC" id="2.4.1.122" evidence="4"/>
<accession>A0ABR4P375</accession>
<comment type="pathway">
    <text evidence="2">Protein modification; protein glycosylation.</text>
</comment>
<keyword evidence="5" id="KW-0328">Glycosyltransferase</keyword>
<keyword evidence="8" id="KW-0547">Nucleotide-binding</keyword>
<keyword evidence="7 12" id="KW-0812">Transmembrane</keyword>
<keyword evidence="15" id="KW-1185">Reference proteome</keyword>
<evidence type="ECO:0000256" key="1">
    <source>
        <dbReference type="ARBA" id="ARBA00004606"/>
    </source>
</evidence>
<keyword evidence="6" id="KW-0808">Transferase</keyword>
<evidence type="ECO:0000256" key="10">
    <source>
        <dbReference type="ARBA" id="ARBA00022989"/>
    </source>
</evidence>
<dbReference type="InterPro" id="IPR003378">
    <property type="entry name" value="Fringe-like_glycosylTrfase"/>
</dbReference>
<gene>
    <name evidence="14" type="ORF">PVAG01_10776</name>
</gene>
<dbReference type="InterPro" id="IPR026050">
    <property type="entry name" value="C1GALT1/C1GALT1_chp1"/>
</dbReference>